<protein>
    <submittedName>
        <fullName evidence="2">Uncharacterized protein</fullName>
    </submittedName>
</protein>
<evidence type="ECO:0000313" key="3">
    <source>
        <dbReference type="Proteomes" id="UP000310200"/>
    </source>
</evidence>
<keyword evidence="3" id="KW-1185">Reference proteome</keyword>
<name>A0A4S2JAJ6_9HYME</name>
<comment type="caution">
    <text evidence="2">The sequence shown here is derived from an EMBL/GenBank/DDBJ whole genome shotgun (WGS) entry which is preliminary data.</text>
</comment>
<dbReference type="AlphaFoldDB" id="A0A4S2JAJ6"/>
<sequence length="194" mass="21082">MKDATRKRGRNADAPSGGSKRAGEIEGESCGECTAIHHRQRRASSLACSRGNFANPRDTKWNVVTSGPLSCGGGSRFTLGAGAGTENHDCRTESPHLRVGSRWVCRPWAMREHREAALEALWQTRFVIDEICNSNWIGRVEEADLSEQLRQTALCNIAPQSAALLPIDEQRAVHSTVSSNPGWATATLFAGGIR</sequence>
<evidence type="ECO:0000256" key="1">
    <source>
        <dbReference type="SAM" id="MobiDB-lite"/>
    </source>
</evidence>
<evidence type="ECO:0000313" key="2">
    <source>
        <dbReference type="EMBL" id="TGZ31966.1"/>
    </source>
</evidence>
<proteinExistence type="predicted"/>
<dbReference type="Proteomes" id="UP000310200">
    <property type="component" value="Unassembled WGS sequence"/>
</dbReference>
<reference evidence="2 3" key="1">
    <citation type="journal article" date="2019" name="Philos. Trans. R. Soc. Lond., B, Biol. Sci.">
        <title>Ant behaviour and brain gene expression of defending hosts depend on the ecological success of the intruding social parasite.</title>
        <authorList>
            <person name="Kaur R."/>
            <person name="Stoldt M."/>
            <person name="Jongepier E."/>
            <person name="Feldmeyer B."/>
            <person name="Menzel F."/>
            <person name="Bornberg-Bauer E."/>
            <person name="Foitzik S."/>
        </authorList>
    </citation>
    <scope>NUCLEOTIDE SEQUENCE [LARGE SCALE GENOMIC DNA]</scope>
    <source>
        <tissue evidence="2">Whole body</tissue>
    </source>
</reference>
<dbReference type="EMBL" id="QBLH01003978">
    <property type="protein sequence ID" value="TGZ31966.1"/>
    <property type="molecule type" value="Genomic_DNA"/>
</dbReference>
<organism evidence="2 3">
    <name type="scientific">Temnothorax longispinosus</name>
    <dbReference type="NCBI Taxonomy" id="300112"/>
    <lineage>
        <taxon>Eukaryota</taxon>
        <taxon>Metazoa</taxon>
        <taxon>Ecdysozoa</taxon>
        <taxon>Arthropoda</taxon>
        <taxon>Hexapoda</taxon>
        <taxon>Insecta</taxon>
        <taxon>Pterygota</taxon>
        <taxon>Neoptera</taxon>
        <taxon>Endopterygota</taxon>
        <taxon>Hymenoptera</taxon>
        <taxon>Apocrita</taxon>
        <taxon>Aculeata</taxon>
        <taxon>Formicoidea</taxon>
        <taxon>Formicidae</taxon>
        <taxon>Myrmicinae</taxon>
        <taxon>Temnothorax</taxon>
    </lineage>
</organism>
<feature type="region of interest" description="Disordered" evidence="1">
    <location>
        <begin position="1"/>
        <end position="25"/>
    </location>
</feature>
<gene>
    <name evidence="2" type="ORF">DBV15_05705</name>
</gene>
<accession>A0A4S2JAJ6</accession>